<keyword evidence="7" id="KW-1185">Reference proteome</keyword>
<dbReference type="Gene3D" id="1.10.287.1490">
    <property type="match status" value="1"/>
</dbReference>
<dbReference type="PATRIC" id="fig|1423769.4.peg.411"/>
<dbReference type="Proteomes" id="UP000051790">
    <property type="component" value="Unassembled WGS sequence"/>
</dbReference>
<dbReference type="Gene3D" id="3.40.50.300">
    <property type="entry name" value="P-loop containing nucleotide triphosphate hydrolases"/>
    <property type="match status" value="2"/>
</dbReference>
<feature type="coiled-coil region" evidence="4">
    <location>
        <begin position="542"/>
        <end position="576"/>
    </location>
</feature>
<feature type="coiled-coil region" evidence="4">
    <location>
        <begin position="621"/>
        <end position="648"/>
    </location>
</feature>
<sequence>MRLKQLHMQNFGPYRDEQVDFEAFDTTPLFLISGKTGAGKTTIFDAMVFALYGTTTGGERTGNEMRANFASPEESTSVTLSFTHGGRDYLIKRSPAQLLTKKRGDGLTNVPAKVSLKIFADGAEVDELTKVQTVTDRIDSLLQLDANQFRQMVLLPQGKFRQFLDANSDVKADLLRHLFGTDLYLRWQTSIQTAAKKQSRALDAKQARLETLSSQFEYGEHAPSETANLADKIDLMTAQLAEQTEALNALQTQSKQAKTRYDQANAAFQSGSALAQAYQRLHQATSVLAELDQQADQLAQASKRLNDLQWAHEWQPISDQIVKAQADRQNLVQQVDVAQKALTQVQKQLEQAQAQQQDLQAQAPAIKLTEQQLSKLADTKIQLQKLADLRVAYQQAQTTQKQLSETAAQALKTCQGLQTKLTDTQQALNELAKVDQTAQLSELETLTAGLSATARTWQQSRKRLADVQTQLTQARAQEDSVHAKAIAADVAYQQLHDQSLTNQIAALVGQLSANAPCPVCGSLDHPHPATVAAGQAVTPEALKQADAKRTAASSALAQAEADSARLNQQLLQLTRDVDDNAQMIQTQAGDLAQADAETTLNVLRRRLIDLRSAQKQWLTQTDTLRQQAETLTTQVNAAQTQVDDTKAQVQAQAVQLAGVKAQVEAAEHGLKDPNLSLADLNTQAANLQQQLTTYEQATTANAEMLQQSNQTLTRLTTSIQDHNAQIESLKAAETTAQTRLDQALQAHGEISAADFNALLQASGEIAGLQAKIEAAKTQRGQQLALKTSAEKQIGNQLEPDLEALTQTRTQAELANTQATQIVASAQHALTQAQSLVTTIQQEYSENQAALQENIALQNLAAVVNGTNSQRLSLERYVLRTYLQQVLVVANKRLEGLSDGRYQLALHQEPGSYKNDSGLEIDVYDDQVGETRSVHTLSGGESFIAALALALALGEVIQEQAGGVSIDALFIDEGFGSLDQNSLDTALEALESIEGQSRMIGIISHVESLQTGIPDQLRVTPTGAGDSHIDVVHLGE</sequence>
<evidence type="ECO:0000256" key="3">
    <source>
        <dbReference type="ARBA" id="ARBA00013368"/>
    </source>
</evidence>
<evidence type="ECO:0000313" key="6">
    <source>
        <dbReference type="EMBL" id="KRL47211.1"/>
    </source>
</evidence>
<dbReference type="PANTHER" id="PTHR32114:SF2">
    <property type="entry name" value="ABC TRANSPORTER ABCH.3"/>
    <property type="match status" value="1"/>
</dbReference>
<dbReference type="InterPro" id="IPR038729">
    <property type="entry name" value="Rad50/SbcC_AAA"/>
</dbReference>
<dbReference type="PANTHER" id="PTHR32114">
    <property type="entry name" value="ABC TRANSPORTER ABCH.3"/>
    <property type="match status" value="1"/>
</dbReference>
<comment type="similarity">
    <text evidence="1">Belongs to the SMC family. SbcC subfamily.</text>
</comment>
<evidence type="ECO:0000259" key="5">
    <source>
        <dbReference type="Pfam" id="PF13476"/>
    </source>
</evidence>
<keyword evidence="4" id="KW-0175">Coiled coil</keyword>
<reference evidence="6 7" key="1">
    <citation type="journal article" date="2015" name="Genome Announc.">
        <title>Expanding the biotechnology potential of lactobacilli through comparative genomics of 213 strains and associated genera.</title>
        <authorList>
            <person name="Sun Z."/>
            <person name="Harris H.M."/>
            <person name="McCann A."/>
            <person name="Guo C."/>
            <person name="Argimon S."/>
            <person name="Zhang W."/>
            <person name="Yang X."/>
            <person name="Jeffery I.B."/>
            <person name="Cooney J.C."/>
            <person name="Kagawa T.F."/>
            <person name="Liu W."/>
            <person name="Song Y."/>
            <person name="Salvetti E."/>
            <person name="Wrobel A."/>
            <person name="Rasinkangas P."/>
            <person name="Parkhill J."/>
            <person name="Rea M.C."/>
            <person name="O'Sullivan O."/>
            <person name="Ritari J."/>
            <person name="Douillard F.P."/>
            <person name="Paul Ross R."/>
            <person name="Yang R."/>
            <person name="Briner A.E."/>
            <person name="Felis G.E."/>
            <person name="de Vos W.M."/>
            <person name="Barrangou R."/>
            <person name="Klaenhammer T.R."/>
            <person name="Caufield P.W."/>
            <person name="Cui Y."/>
            <person name="Zhang H."/>
            <person name="O'Toole P.W."/>
        </authorList>
    </citation>
    <scope>NUCLEOTIDE SEQUENCE [LARGE SCALE GENOMIC DNA]</scope>
    <source>
        <strain evidence="6 7">DSM 13343</strain>
    </source>
</reference>
<dbReference type="RefSeq" id="WP_056963062.1">
    <property type="nucleotide sequence ID" value="NZ_AZEU01000102.1"/>
</dbReference>
<feature type="domain" description="Rad50/SbcC-type AAA" evidence="5">
    <location>
        <begin position="5"/>
        <end position="254"/>
    </location>
</feature>
<evidence type="ECO:0000256" key="1">
    <source>
        <dbReference type="ARBA" id="ARBA00006930"/>
    </source>
</evidence>
<feature type="coiled-coil region" evidence="4">
    <location>
        <begin position="677"/>
        <end position="732"/>
    </location>
</feature>
<dbReference type="Pfam" id="PF13476">
    <property type="entry name" value="AAA_23"/>
    <property type="match status" value="1"/>
</dbReference>
<name>A0A0R1R1E1_9LACO</name>
<evidence type="ECO:0000256" key="4">
    <source>
        <dbReference type="SAM" id="Coils"/>
    </source>
</evidence>
<proteinExistence type="inferred from homology"/>
<dbReference type="OrthoDB" id="9795626at2"/>
<dbReference type="AlphaFoldDB" id="A0A0R1R1E1"/>
<gene>
    <name evidence="6" type="ORF">FD01_GL000384</name>
</gene>
<evidence type="ECO:0000313" key="7">
    <source>
        <dbReference type="Proteomes" id="UP000051790"/>
    </source>
</evidence>
<comment type="caution">
    <text evidence="6">The sequence shown here is derived from an EMBL/GenBank/DDBJ whole genome shotgun (WGS) entry which is preliminary data.</text>
</comment>
<protein>
    <recommendedName>
        <fullName evidence="3">Nuclease SbcCD subunit C</fullName>
    </recommendedName>
</protein>
<accession>A0A0R1R1E1</accession>
<dbReference type="SUPFAM" id="SSF52540">
    <property type="entry name" value="P-loop containing nucleoside triphosphate hydrolases"/>
    <property type="match status" value="1"/>
</dbReference>
<dbReference type="GO" id="GO:0006302">
    <property type="term" value="P:double-strand break repair"/>
    <property type="evidence" value="ECO:0007669"/>
    <property type="project" value="InterPro"/>
</dbReference>
<feature type="coiled-coil region" evidence="4">
    <location>
        <begin position="195"/>
        <end position="362"/>
    </location>
</feature>
<dbReference type="Pfam" id="PF13558">
    <property type="entry name" value="SbcC_Walker_B"/>
    <property type="match status" value="1"/>
</dbReference>
<evidence type="ECO:0000256" key="2">
    <source>
        <dbReference type="ARBA" id="ARBA00011322"/>
    </source>
</evidence>
<organism evidence="6 7">
    <name type="scientific">Lacticaseibacillus manihotivorans DSM 13343 = JCM 12514</name>
    <dbReference type="NCBI Taxonomy" id="1423769"/>
    <lineage>
        <taxon>Bacteria</taxon>
        <taxon>Bacillati</taxon>
        <taxon>Bacillota</taxon>
        <taxon>Bacilli</taxon>
        <taxon>Lactobacillales</taxon>
        <taxon>Lactobacillaceae</taxon>
        <taxon>Lacticaseibacillus</taxon>
    </lineage>
</organism>
<dbReference type="EMBL" id="AZEU01000102">
    <property type="protein sequence ID" value="KRL47211.1"/>
    <property type="molecule type" value="Genomic_DNA"/>
</dbReference>
<comment type="subunit">
    <text evidence="2">Heterodimer of SbcC and SbcD.</text>
</comment>
<dbReference type="GO" id="GO:0016887">
    <property type="term" value="F:ATP hydrolysis activity"/>
    <property type="evidence" value="ECO:0007669"/>
    <property type="project" value="InterPro"/>
</dbReference>
<dbReference type="InterPro" id="IPR027417">
    <property type="entry name" value="P-loop_NTPase"/>
</dbReference>